<dbReference type="PIRSF" id="PIRSF000799">
    <property type="entry name" value="DNA_pol_eps_2"/>
    <property type="match status" value="1"/>
</dbReference>
<accession>A0A0L0SSI7</accession>
<dbReference type="PANTHER" id="PTHR12708:SF0">
    <property type="entry name" value="DNA POLYMERASE EPSILON SUBUNIT 2"/>
    <property type="match status" value="1"/>
</dbReference>
<dbReference type="PANTHER" id="PTHR12708">
    <property type="entry name" value="DNA POLYMERASE EPSILON SUBUNIT B"/>
    <property type="match status" value="1"/>
</dbReference>
<feature type="domain" description="DNA polymerase alpha/delta/epsilon subunit B" evidence="7">
    <location>
        <begin position="312"/>
        <end position="523"/>
    </location>
</feature>
<dbReference type="eggNOG" id="KOG3818">
    <property type="taxonomic scope" value="Eukaryota"/>
</dbReference>
<dbReference type="InterPro" id="IPR016266">
    <property type="entry name" value="POLE2"/>
</dbReference>
<comment type="function">
    <text evidence="6">Participates in DNA repair and in chromosomal DNA replication.</text>
</comment>
<dbReference type="GO" id="GO:0003677">
    <property type="term" value="F:DNA binding"/>
    <property type="evidence" value="ECO:0007669"/>
    <property type="project" value="UniProtKB-UniRule"/>
</dbReference>
<evidence type="ECO:0000256" key="4">
    <source>
        <dbReference type="ARBA" id="ARBA00023125"/>
    </source>
</evidence>
<keyword evidence="9" id="KW-1185">Reference proteome</keyword>
<evidence type="ECO:0000313" key="8">
    <source>
        <dbReference type="EMBL" id="KNE65513.1"/>
    </source>
</evidence>
<evidence type="ECO:0000256" key="6">
    <source>
        <dbReference type="PIRNR" id="PIRNR000799"/>
    </source>
</evidence>
<evidence type="ECO:0000256" key="1">
    <source>
        <dbReference type="ARBA" id="ARBA00004123"/>
    </source>
</evidence>
<protein>
    <recommendedName>
        <fullName evidence="6">DNA polymerase epsilon subunit</fullName>
    </recommendedName>
    <alternativeName>
        <fullName evidence="6">DNA polymerase II subunit 2</fullName>
    </alternativeName>
</protein>
<dbReference type="AlphaFoldDB" id="A0A0L0SSI7"/>
<proteinExistence type="inferred from homology"/>
<dbReference type="GO" id="GO:0006261">
    <property type="term" value="P:DNA-templated DNA replication"/>
    <property type="evidence" value="ECO:0007669"/>
    <property type="project" value="InterPro"/>
</dbReference>
<dbReference type="VEuPathDB" id="FungiDB:AMAG_11131"/>
<reference evidence="9" key="2">
    <citation type="submission" date="2009-11" db="EMBL/GenBank/DDBJ databases">
        <title>The Genome Sequence of Allomyces macrogynus strain ATCC 38327.</title>
        <authorList>
            <consortium name="The Broad Institute Genome Sequencing Platform"/>
            <person name="Russ C."/>
            <person name="Cuomo C."/>
            <person name="Shea T."/>
            <person name="Young S.K."/>
            <person name="Zeng Q."/>
            <person name="Koehrsen M."/>
            <person name="Haas B."/>
            <person name="Borodovsky M."/>
            <person name="Guigo R."/>
            <person name="Alvarado L."/>
            <person name="Berlin A."/>
            <person name="Borenstein D."/>
            <person name="Chen Z."/>
            <person name="Engels R."/>
            <person name="Freedman E."/>
            <person name="Gellesch M."/>
            <person name="Goldberg J."/>
            <person name="Griggs A."/>
            <person name="Gujja S."/>
            <person name="Heiman D."/>
            <person name="Hepburn T."/>
            <person name="Howarth C."/>
            <person name="Jen D."/>
            <person name="Larson L."/>
            <person name="Lewis B."/>
            <person name="Mehta T."/>
            <person name="Park D."/>
            <person name="Pearson M."/>
            <person name="Roberts A."/>
            <person name="Saif S."/>
            <person name="Shenoy N."/>
            <person name="Sisk P."/>
            <person name="Stolte C."/>
            <person name="Sykes S."/>
            <person name="Walk T."/>
            <person name="White J."/>
            <person name="Yandava C."/>
            <person name="Burger G."/>
            <person name="Gray M.W."/>
            <person name="Holland P.W.H."/>
            <person name="King N."/>
            <person name="Lang F.B.F."/>
            <person name="Roger A.J."/>
            <person name="Ruiz-Trillo I."/>
            <person name="Lander E."/>
            <person name="Nusbaum C."/>
        </authorList>
    </citation>
    <scope>NUCLEOTIDE SEQUENCE [LARGE SCALE GENOMIC DNA]</scope>
    <source>
        <strain evidence="9">ATCC 38327</strain>
    </source>
</reference>
<gene>
    <name evidence="8" type="ORF">AMAG_11131</name>
</gene>
<dbReference type="GO" id="GO:0042276">
    <property type="term" value="P:error-prone translesion synthesis"/>
    <property type="evidence" value="ECO:0007669"/>
    <property type="project" value="TreeGrafter"/>
</dbReference>
<dbReference type="GO" id="GO:0008622">
    <property type="term" value="C:epsilon DNA polymerase complex"/>
    <property type="evidence" value="ECO:0007669"/>
    <property type="project" value="UniProtKB-UniRule"/>
</dbReference>
<organism evidence="8 9">
    <name type="scientific">Allomyces macrogynus (strain ATCC 38327)</name>
    <name type="common">Allomyces javanicus var. macrogynus</name>
    <dbReference type="NCBI Taxonomy" id="578462"/>
    <lineage>
        <taxon>Eukaryota</taxon>
        <taxon>Fungi</taxon>
        <taxon>Fungi incertae sedis</taxon>
        <taxon>Blastocladiomycota</taxon>
        <taxon>Blastocladiomycetes</taxon>
        <taxon>Blastocladiales</taxon>
        <taxon>Blastocladiaceae</taxon>
        <taxon>Allomyces</taxon>
    </lineage>
</organism>
<dbReference type="EMBL" id="GG745347">
    <property type="protein sequence ID" value="KNE65513.1"/>
    <property type="molecule type" value="Genomic_DNA"/>
</dbReference>
<keyword evidence="3 6" id="KW-0235">DNA replication</keyword>
<dbReference type="Gene3D" id="3.60.21.60">
    <property type="match status" value="1"/>
</dbReference>
<reference evidence="8 9" key="1">
    <citation type="submission" date="2009-11" db="EMBL/GenBank/DDBJ databases">
        <title>Annotation of Allomyces macrogynus ATCC 38327.</title>
        <authorList>
            <consortium name="The Broad Institute Genome Sequencing Platform"/>
            <person name="Russ C."/>
            <person name="Cuomo C."/>
            <person name="Burger G."/>
            <person name="Gray M.W."/>
            <person name="Holland P.W.H."/>
            <person name="King N."/>
            <person name="Lang F.B.F."/>
            <person name="Roger A.J."/>
            <person name="Ruiz-Trillo I."/>
            <person name="Young S.K."/>
            <person name="Zeng Q."/>
            <person name="Gargeya S."/>
            <person name="Fitzgerald M."/>
            <person name="Haas B."/>
            <person name="Abouelleil A."/>
            <person name="Alvarado L."/>
            <person name="Arachchi H.M."/>
            <person name="Berlin A."/>
            <person name="Chapman S.B."/>
            <person name="Gearin G."/>
            <person name="Goldberg J."/>
            <person name="Griggs A."/>
            <person name="Gujja S."/>
            <person name="Hansen M."/>
            <person name="Heiman D."/>
            <person name="Howarth C."/>
            <person name="Larimer J."/>
            <person name="Lui A."/>
            <person name="MacDonald P.J.P."/>
            <person name="McCowen C."/>
            <person name="Montmayeur A."/>
            <person name="Murphy C."/>
            <person name="Neiman D."/>
            <person name="Pearson M."/>
            <person name="Priest M."/>
            <person name="Roberts A."/>
            <person name="Saif S."/>
            <person name="Shea T."/>
            <person name="Sisk P."/>
            <person name="Stolte C."/>
            <person name="Sykes S."/>
            <person name="Wortman J."/>
            <person name="Nusbaum C."/>
            <person name="Birren B."/>
        </authorList>
    </citation>
    <scope>NUCLEOTIDE SEQUENCE [LARGE SCALE GENOMIC DNA]</scope>
    <source>
        <strain evidence="8 9">ATCC 38327</strain>
    </source>
</reference>
<dbReference type="InterPro" id="IPR029052">
    <property type="entry name" value="Metallo-depent_PP-like"/>
</dbReference>
<dbReference type="Pfam" id="PF04042">
    <property type="entry name" value="DNA_pol_E_B"/>
    <property type="match status" value="1"/>
</dbReference>
<sequence>MSGPCTSAAVRRTMHRVFSRQYGLTLHMDAVAYLESVFHGLDLPDDEIAPTLDLVAQTFRRHHGPTATVVAQPDLALIVQRLQNNTVARQGADGDDAMDETTGDIDEVAYAALVHIVSAVTMPRWRYAHDAKAFVRDPHVPSLLADAPSKPRVHSDRFDLLRQRILRNPHFRPAAVAAASATGQTDRMFSLTSIASMRGCENEQFILFGMLSRLDDDAKAFLEDMSGVVELDLSRATISRGFYTETCIVVVDGVYTEDRVFQVSAMAMPPPETKEMTIEAFGQLDFLGAPPDVYDEWHLARIEKNATGVCMMVLSDVFLDQPNVMSALRKFLTACNDHITPLVLVLCGNFTSTPSPPAVVRDLFAQLAALLSAFPVVCAATTLVLIPGPHDPPGGPVMPRMPLPKSLTGKLATVVSCVVWVTAPCRIKYCSQEIVIVRDNLMAKLFRNAVAVGRGPTGAAAGAADEVAPHELPYHLARTLVDQAHLCPLPVHVAPVAWDLDHALRLYPAPDVVVVADRAEPFHEQYEGVHVVNPGPFASNGFGFAIYEPATKEVKLRYVRSWWTGWRRIERR</sequence>
<evidence type="ECO:0000256" key="5">
    <source>
        <dbReference type="ARBA" id="ARBA00023242"/>
    </source>
</evidence>
<comment type="similarity">
    <text evidence="2 6">Belongs to the DNA polymerase epsilon subunit B family.</text>
</comment>
<keyword evidence="5 6" id="KW-0539">Nucleus</keyword>
<dbReference type="InterPro" id="IPR007185">
    <property type="entry name" value="DNA_pol_a/d/e_bsu"/>
</dbReference>
<evidence type="ECO:0000259" key="7">
    <source>
        <dbReference type="Pfam" id="PF04042"/>
    </source>
</evidence>
<evidence type="ECO:0000256" key="3">
    <source>
        <dbReference type="ARBA" id="ARBA00022705"/>
    </source>
</evidence>
<dbReference type="SUPFAM" id="SSF56300">
    <property type="entry name" value="Metallo-dependent phosphatases"/>
    <property type="match status" value="1"/>
</dbReference>
<keyword evidence="4 6" id="KW-0238">DNA-binding</keyword>
<dbReference type="Proteomes" id="UP000054350">
    <property type="component" value="Unassembled WGS sequence"/>
</dbReference>
<name>A0A0L0SSI7_ALLM3</name>
<evidence type="ECO:0000313" key="9">
    <source>
        <dbReference type="Proteomes" id="UP000054350"/>
    </source>
</evidence>
<dbReference type="OMA" id="FFCEGCF"/>
<comment type="subcellular location">
    <subcellularLocation>
        <location evidence="1 6">Nucleus</location>
    </subcellularLocation>
</comment>
<evidence type="ECO:0000256" key="2">
    <source>
        <dbReference type="ARBA" id="ARBA00009560"/>
    </source>
</evidence>
<dbReference type="OrthoDB" id="10254730at2759"/>
<dbReference type="STRING" id="578462.A0A0L0SSI7"/>